<dbReference type="GO" id="GO:0008270">
    <property type="term" value="F:zinc ion binding"/>
    <property type="evidence" value="ECO:0007669"/>
    <property type="project" value="UniProtKB-KW"/>
</dbReference>
<dbReference type="Pfam" id="PF02892">
    <property type="entry name" value="zf-BED"/>
    <property type="match status" value="1"/>
</dbReference>
<keyword evidence="7" id="KW-1185">Reference proteome</keyword>
<dbReference type="InterPro" id="IPR053031">
    <property type="entry name" value="Cuticle_assoc_protein"/>
</dbReference>
<dbReference type="Gene3D" id="1.10.287.10">
    <property type="entry name" value="S15/NS1, RNA-binding"/>
    <property type="match status" value="1"/>
</dbReference>
<comment type="caution">
    <text evidence="6">The sequence shown here is derived from an EMBL/GenBank/DDBJ whole genome shotgun (WGS) entry which is preliminary data.</text>
</comment>
<dbReference type="GO" id="GO:1990837">
    <property type="term" value="F:sequence-specific double-stranded DNA binding"/>
    <property type="evidence" value="ECO:0007669"/>
    <property type="project" value="TreeGrafter"/>
</dbReference>
<evidence type="ECO:0000259" key="5">
    <source>
        <dbReference type="PROSITE" id="PS50808"/>
    </source>
</evidence>
<evidence type="ECO:0000313" key="6">
    <source>
        <dbReference type="EMBL" id="KAK9056165.1"/>
    </source>
</evidence>
<accession>A0AAP0CLI1</accession>
<dbReference type="InterPro" id="IPR036236">
    <property type="entry name" value="Znf_C2H2_sf"/>
</dbReference>
<organism evidence="6 7">
    <name type="scientific">Deinandra increscens subsp. villosa</name>
    <dbReference type="NCBI Taxonomy" id="3103831"/>
    <lineage>
        <taxon>Eukaryota</taxon>
        <taxon>Viridiplantae</taxon>
        <taxon>Streptophyta</taxon>
        <taxon>Embryophyta</taxon>
        <taxon>Tracheophyta</taxon>
        <taxon>Spermatophyta</taxon>
        <taxon>Magnoliopsida</taxon>
        <taxon>eudicotyledons</taxon>
        <taxon>Gunneridae</taxon>
        <taxon>Pentapetalae</taxon>
        <taxon>asterids</taxon>
        <taxon>campanulids</taxon>
        <taxon>Asterales</taxon>
        <taxon>Asteraceae</taxon>
        <taxon>Asteroideae</taxon>
        <taxon>Heliantheae alliance</taxon>
        <taxon>Madieae</taxon>
        <taxon>Madiinae</taxon>
        <taxon>Deinandra</taxon>
    </lineage>
</organism>
<keyword evidence="1" id="KW-0479">Metal-binding</keyword>
<dbReference type="SUPFAM" id="SSF57667">
    <property type="entry name" value="beta-beta-alpha zinc fingers"/>
    <property type="match status" value="1"/>
</dbReference>
<proteinExistence type="predicted"/>
<evidence type="ECO:0000256" key="4">
    <source>
        <dbReference type="PROSITE-ProRule" id="PRU00027"/>
    </source>
</evidence>
<dbReference type="PROSITE" id="PS50808">
    <property type="entry name" value="ZF_BED"/>
    <property type="match status" value="1"/>
</dbReference>
<dbReference type="GO" id="GO:0006357">
    <property type="term" value="P:regulation of transcription by RNA polymerase II"/>
    <property type="evidence" value="ECO:0007669"/>
    <property type="project" value="TreeGrafter"/>
</dbReference>
<sequence>MVRPPWMKGRRLFRPSVSTQNIDLAPMFDTMGLTITDEYRKKYAEGFYFEFDEKRRCEPDTIPCLVYHFVKKAVEIMNRPGGLELETNEFHLRLAEARIDRACKLYRSVMPFGWKYERENARKILEEYVTTFREEHHTWISKLPQAMTQNRRRMSEVWKHFVTVENDVGETFMKVECVHCKKKYNSTIGGATTTLKRHLKSCPVMRRLKGTNQSV</sequence>
<dbReference type="PANTHER" id="PTHR34396">
    <property type="entry name" value="OS03G0264950 PROTEIN-RELATED"/>
    <property type="match status" value="1"/>
</dbReference>
<evidence type="ECO:0000313" key="7">
    <source>
        <dbReference type="Proteomes" id="UP001408789"/>
    </source>
</evidence>
<evidence type="ECO:0000256" key="3">
    <source>
        <dbReference type="ARBA" id="ARBA00022833"/>
    </source>
</evidence>
<evidence type="ECO:0000256" key="1">
    <source>
        <dbReference type="ARBA" id="ARBA00022723"/>
    </source>
</evidence>
<dbReference type="GO" id="GO:0005634">
    <property type="term" value="C:nucleus"/>
    <property type="evidence" value="ECO:0007669"/>
    <property type="project" value="TreeGrafter"/>
</dbReference>
<dbReference type="PANTHER" id="PTHR34396:SF27">
    <property type="entry name" value="OS08G0208700 PROTEIN"/>
    <property type="match status" value="1"/>
</dbReference>
<keyword evidence="2 4" id="KW-0863">Zinc-finger</keyword>
<gene>
    <name evidence="6" type="ORF">SSX86_027254</name>
</gene>
<name>A0AAP0CLI1_9ASTR</name>
<evidence type="ECO:0000256" key="2">
    <source>
        <dbReference type="ARBA" id="ARBA00022771"/>
    </source>
</evidence>
<dbReference type="InterPro" id="IPR003656">
    <property type="entry name" value="Znf_BED"/>
</dbReference>
<dbReference type="Proteomes" id="UP001408789">
    <property type="component" value="Unassembled WGS sequence"/>
</dbReference>
<protein>
    <recommendedName>
        <fullName evidence="5">BED-type domain-containing protein</fullName>
    </recommendedName>
</protein>
<reference evidence="6 7" key="1">
    <citation type="submission" date="2024-04" db="EMBL/GenBank/DDBJ databases">
        <title>The reference genome of an endangered Asteraceae, Deinandra increscens subsp. villosa, native to the Central Coast of California.</title>
        <authorList>
            <person name="Guilliams M."/>
            <person name="Hasenstab-Lehman K."/>
            <person name="Meyer R."/>
            <person name="Mcevoy S."/>
        </authorList>
    </citation>
    <scope>NUCLEOTIDE SEQUENCE [LARGE SCALE GENOMIC DNA]</scope>
    <source>
        <tissue evidence="6">Leaf</tissue>
    </source>
</reference>
<dbReference type="EMBL" id="JBCNJP010000025">
    <property type="protein sequence ID" value="KAK9056165.1"/>
    <property type="molecule type" value="Genomic_DNA"/>
</dbReference>
<dbReference type="SMART" id="SM00614">
    <property type="entry name" value="ZnF_BED"/>
    <property type="match status" value="1"/>
</dbReference>
<keyword evidence="3" id="KW-0862">Zinc</keyword>
<dbReference type="AlphaFoldDB" id="A0AAP0CLI1"/>
<feature type="domain" description="BED-type" evidence="5">
    <location>
        <begin position="152"/>
        <end position="215"/>
    </location>
</feature>